<dbReference type="Gene3D" id="3.40.50.150">
    <property type="entry name" value="Vaccinia Virus protein VP39"/>
    <property type="match status" value="1"/>
</dbReference>
<feature type="domain" description="Methyltransferase FkbM" evidence="1">
    <location>
        <begin position="61"/>
        <end position="197"/>
    </location>
</feature>
<evidence type="ECO:0000313" key="2">
    <source>
        <dbReference type="EMBL" id="MCY0789447.1"/>
    </source>
</evidence>
<evidence type="ECO:0000313" key="3">
    <source>
        <dbReference type="Proteomes" id="UP001076655"/>
    </source>
</evidence>
<reference evidence="2" key="1">
    <citation type="submission" date="2022-08" db="EMBL/GenBank/DDBJ databases">
        <authorList>
            <person name="Dale J.L."/>
        </authorList>
    </citation>
    <scope>NUCLEOTIDE SEQUENCE</scope>
    <source>
        <strain evidence="2">2022EL-00758</strain>
    </source>
</reference>
<organism evidence="2 3">
    <name type="scientific">Morganella morganii</name>
    <name type="common">Proteus morganii</name>
    <dbReference type="NCBI Taxonomy" id="582"/>
    <lineage>
        <taxon>Bacteria</taxon>
        <taxon>Pseudomonadati</taxon>
        <taxon>Pseudomonadota</taxon>
        <taxon>Gammaproteobacteria</taxon>
        <taxon>Enterobacterales</taxon>
        <taxon>Morganellaceae</taxon>
        <taxon>Morganella</taxon>
    </lineage>
</organism>
<dbReference type="PANTHER" id="PTHR34203:SF15">
    <property type="entry name" value="SLL1173 PROTEIN"/>
    <property type="match status" value="1"/>
</dbReference>
<name>A0A9Q4GRG7_MORMO</name>
<evidence type="ECO:0000259" key="1">
    <source>
        <dbReference type="Pfam" id="PF05050"/>
    </source>
</evidence>
<gene>
    <name evidence="2" type="ORF">N0392_07070</name>
</gene>
<dbReference type="PANTHER" id="PTHR34203">
    <property type="entry name" value="METHYLTRANSFERASE, FKBM FAMILY PROTEIN"/>
    <property type="match status" value="1"/>
</dbReference>
<dbReference type="Pfam" id="PF05050">
    <property type="entry name" value="Methyltransf_21"/>
    <property type="match status" value="1"/>
</dbReference>
<dbReference type="NCBIfam" id="TIGR01444">
    <property type="entry name" value="fkbM_fam"/>
    <property type="match status" value="1"/>
</dbReference>
<dbReference type="EMBL" id="JAPNMI010000003">
    <property type="protein sequence ID" value="MCY0789447.1"/>
    <property type="molecule type" value="Genomic_DNA"/>
</dbReference>
<dbReference type="GO" id="GO:0008168">
    <property type="term" value="F:methyltransferase activity"/>
    <property type="evidence" value="ECO:0007669"/>
    <property type="project" value="UniProtKB-KW"/>
</dbReference>
<comment type="caution">
    <text evidence="2">The sequence shown here is derived from an EMBL/GenBank/DDBJ whole genome shotgun (WGS) entry which is preliminary data.</text>
</comment>
<dbReference type="SUPFAM" id="SSF53335">
    <property type="entry name" value="S-adenosyl-L-methionine-dependent methyltransferases"/>
    <property type="match status" value="1"/>
</dbReference>
<dbReference type="InterPro" id="IPR052514">
    <property type="entry name" value="SAM-dependent_MTase"/>
</dbReference>
<dbReference type="Proteomes" id="UP001076655">
    <property type="component" value="Unassembled WGS sequence"/>
</dbReference>
<dbReference type="AlphaFoldDB" id="A0A9Q4GRG7"/>
<protein>
    <submittedName>
        <fullName evidence="2">FkbM family methyltransferase</fullName>
    </submittedName>
</protein>
<proteinExistence type="predicted"/>
<dbReference type="GO" id="GO:0032259">
    <property type="term" value="P:methylation"/>
    <property type="evidence" value="ECO:0007669"/>
    <property type="project" value="UniProtKB-KW"/>
</dbReference>
<keyword evidence="2" id="KW-0489">Methyltransferase</keyword>
<accession>A0A9Q4GRG7</accession>
<dbReference type="InterPro" id="IPR006342">
    <property type="entry name" value="FkbM_mtfrase"/>
</dbReference>
<sequence length="276" mass="31163">MENKTLPEFDICQTSGGHQFLLTSGPDYISKILRGGALWRTKEINISQRLLEFTEAPVIYDIGANLGSWTIPVSNYFQHRNGIVYAFEPQRQVYNQLCGNLFLNKLKNCYTFNSAIGDYDGEIDVPVFDPLTDSNMGAVSLDKTVFSEQRAGSAPPTEKRKINTLDTLNMPHASLLKIDAQGMEADVLRGGKKWIQASGYPYIIFSVWGDYMTSTIEKNKQVFSLLQDEMGYELLQIDDFYVAQHKSNKSGKLVQTPNGYIVKRETSQFGMDFLSF</sequence>
<dbReference type="RefSeq" id="WP_046894592.1">
    <property type="nucleotide sequence ID" value="NZ_BRRE01000004.1"/>
</dbReference>
<dbReference type="InterPro" id="IPR029063">
    <property type="entry name" value="SAM-dependent_MTases_sf"/>
</dbReference>
<keyword evidence="2" id="KW-0808">Transferase</keyword>